<feature type="domain" description="Glycoside hydrolase family 2 catalytic" evidence="5">
    <location>
        <begin position="319"/>
        <end position="396"/>
    </location>
</feature>
<keyword evidence="2" id="KW-0378">Hydrolase</keyword>
<gene>
    <name evidence="8" type="ORF">SY111_06940</name>
</gene>
<comment type="caution">
    <text evidence="8">The sequence shown here is derived from an EMBL/GenBank/DDBJ whole genome shotgun (WGS) entry which is preliminary data.</text>
</comment>
<reference evidence="8" key="1">
    <citation type="submission" date="2019-10" db="EMBL/GenBank/DDBJ databases">
        <title>Lactobacillus agilis SY111 Whole Genome Sequencing Project.</title>
        <authorList>
            <person name="Suzuki S."/>
            <person name="Endo A."/>
            <person name="Maeno S."/>
            <person name="Shiwa Y."/>
            <person name="Matsutani M."/>
            <person name="Kajikawa A."/>
        </authorList>
    </citation>
    <scope>NUCLEOTIDE SEQUENCE</scope>
    <source>
        <strain evidence="8">SY111</strain>
    </source>
</reference>
<dbReference type="InterPro" id="IPR017853">
    <property type="entry name" value="GH"/>
</dbReference>
<dbReference type="Gene3D" id="2.60.40.10">
    <property type="entry name" value="Immunoglobulins"/>
    <property type="match status" value="2"/>
</dbReference>
<proteinExistence type="inferred from homology"/>
<dbReference type="InterPro" id="IPR051913">
    <property type="entry name" value="GH2_Domain-Containing"/>
</dbReference>
<dbReference type="PANTHER" id="PTHR42732">
    <property type="entry name" value="BETA-GALACTOSIDASE"/>
    <property type="match status" value="1"/>
</dbReference>
<dbReference type="SUPFAM" id="SSF51445">
    <property type="entry name" value="(Trans)glycosidases"/>
    <property type="match status" value="1"/>
</dbReference>
<evidence type="ECO:0000259" key="5">
    <source>
        <dbReference type="Pfam" id="PF02836"/>
    </source>
</evidence>
<evidence type="ECO:0000256" key="2">
    <source>
        <dbReference type="ARBA" id="ARBA00022801"/>
    </source>
</evidence>
<dbReference type="SUPFAM" id="SSF49785">
    <property type="entry name" value="Galactose-binding domain-like"/>
    <property type="match status" value="1"/>
</dbReference>
<dbReference type="GO" id="GO:0004553">
    <property type="term" value="F:hydrolase activity, hydrolyzing O-glycosyl compounds"/>
    <property type="evidence" value="ECO:0007669"/>
    <property type="project" value="InterPro"/>
</dbReference>
<dbReference type="Gene3D" id="3.20.20.80">
    <property type="entry name" value="Glycosidases"/>
    <property type="match status" value="1"/>
</dbReference>
<dbReference type="Pfam" id="PF02836">
    <property type="entry name" value="Glyco_hydro_2_C"/>
    <property type="match status" value="1"/>
</dbReference>
<sequence>MRLKIDLNSKWQFHLGNLTREPNKLSKKAYALGGFTQSLLAEHQPLLPISPGGKHFLKLIAQGDEKQGLVNLCGTDLESDLDESWQEVELPHDWKVTLPYVNNPAKLMAGSKEDGVAYYRKRFVLAEDHREQKLVLHFKGIMGEADFWFNGAYLGHNHSGYTEVEFDISGLAYFEAEGSNTLLVKVDTSQGNEGWWYDGAGIYKDVYLECLPALHLVADDFYVYTQSISDKTAQLSLQYGLQNDTRHEQEVTVTYTVEGIKGQVSQVIPPLTNKVFHEKLTLTEVQAWSPEKPHLYKAKLSIAGDELVKEFGIRTFNYTNKGFYLNGSRYELKGICEHQDFAGVGVALNQDIVDFKVKKMKEMGVNAWRSAHHFASEELLTACDRLGIILIDENRLPEASPWRLADFKKMIKKARMHACLAFWSLANEELVGNTEFGSRSLAKFAAVVKKYDQESLLISAELLSPEGFVAEDYLENFDVLGINYPEAGVMGAGAELIRQQHPQLAMMSTENASYFSTRGAYRDDAAKAQANNFGSLYSMVLPGKRKVGEPGVGGTAHPEEVMAYAKKHPDMGGVFLWTGFDYNGEPSPFTWPAVSSQFGICDLCGFPKDYYYYYQAQWTSKPMIHLMPHWNEAGLEIDGQGKTLVKVFTNQSEAELFINGISQGRKNVTDCQAQWIVTYQAGSLEAKGYDKQGRQLLQLRCKQPQHQLQSAVK</sequence>
<feature type="domain" description="Glycosyl hydrolases family 2 sugar binding" evidence="6">
    <location>
        <begin position="86"/>
        <end position="210"/>
    </location>
</feature>
<dbReference type="InterPro" id="IPR036156">
    <property type="entry name" value="Beta-gal/glucu_dom_sf"/>
</dbReference>
<feature type="domain" description="DUF4982" evidence="7">
    <location>
        <begin position="642"/>
        <end position="695"/>
    </location>
</feature>
<feature type="domain" description="Glycoside hydrolase family 2 immunoglobulin-like beta-sandwich" evidence="4">
    <location>
        <begin position="219"/>
        <end position="314"/>
    </location>
</feature>
<dbReference type="InterPro" id="IPR008979">
    <property type="entry name" value="Galactose-bd-like_sf"/>
</dbReference>
<dbReference type="InterPro" id="IPR006104">
    <property type="entry name" value="Glyco_hydro_2_N"/>
</dbReference>
<dbReference type="Pfam" id="PF02837">
    <property type="entry name" value="Glyco_hydro_2_N"/>
    <property type="match status" value="1"/>
</dbReference>
<evidence type="ECO:0000313" key="8">
    <source>
        <dbReference type="EMBL" id="GET08070.1"/>
    </source>
</evidence>
<protein>
    <submittedName>
        <fullName evidence="8">Beta-galactosidase</fullName>
    </submittedName>
</protein>
<dbReference type="Pfam" id="PF16355">
    <property type="entry name" value="DUF4982"/>
    <property type="match status" value="1"/>
</dbReference>
<organism evidence="8">
    <name type="scientific">Ligilactobacillus agilis</name>
    <dbReference type="NCBI Taxonomy" id="1601"/>
    <lineage>
        <taxon>Bacteria</taxon>
        <taxon>Bacillati</taxon>
        <taxon>Bacillota</taxon>
        <taxon>Bacilli</taxon>
        <taxon>Lactobacillales</taxon>
        <taxon>Lactobacillaceae</taxon>
        <taxon>Ligilactobacillus</taxon>
    </lineage>
</organism>
<keyword evidence="3" id="KW-0326">Glycosidase</keyword>
<dbReference type="InterPro" id="IPR013783">
    <property type="entry name" value="Ig-like_fold"/>
</dbReference>
<dbReference type="Gene3D" id="2.60.120.260">
    <property type="entry name" value="Galactose-binding domain-like"/>
    <property type="match status" value="1"/>
</dbReference>
<dbReference type="InterPro" id="IPR006102">
    <property type="entry name" value="Ig-like_GH2"/>
</dbReference>
<name>A0A6F9XSE3_9LACO</name>
<comment type="similarity">
    <text evidence="1">Belongs to the glycosyl hydrolase 2 family.</text>
</comment>
<dbReference type="AlphaFoldDB" id="A0A6F9XSE3"/>
<evidence type="ECO:0000256" key="3">
    <source>
        <dbReference type="ARBA" id="ARBA00023295"/>
    </source>
</evidence>
<dbReference type="RefSeq" id="WP_225439698.1">
    <property type="nucleotide sequence ID" value="NZ_BLAN01000053.1"/>
</dbReference>
<evidence type="ECO:0000259" key="6">
    <source>
        <dbReference type="Pfam" id="PF02837"/>
    </source>
</evidence>
<dbReference type="InterPro" id="IPR006103">
    <property type="entry name" value="Glyco_hydro_2_cat"/>
</dbReference>
<evidence type="ECO:0000259" key="7">
    <source>
        <dbReference type="Pfam" id="PF16355"/>
    </source>
</evidence>
<evidence type="ECO:0000259" key="4">
    <source>
        <dbReference type="Pfam" id="PF00703"/>
    </source>
</evidence>
<dbReference type="SUPFAM" id="SSF49303">
    <property type="entry name" value="beta-Galactosidase/glucuronidase domain"/>
    <property type="match status" value="1"/>
</dbReference>
<evidence type="ECO:0000256" key="1">
    <source>
        <dbReference type="ARBA" id="ARBA00007401"/>
    </source>
</evidence>
<dbReference type="InterPro" id="IPR032311">
    <property type="entry name" value="DUF4982"/>
</dbReference>
<dbReference type="GO" id="GO:0005975">
    <property type="term" value="P:carbohydrate metabolic process"/>
    <property type="evidence" value="ECO:0007669"/>
    <property type="project" value="InterPro"/>
</dbReference>
<dbReference type="PANTHER" id="PTHR42732:SF1">
    <property type="entry name" value="BETA-MANNOSIDASE"/>
    <property type="match status" value="1"/>
</dbReference>
<dbReference type="EMBL" id="BLAN01000053">
    <property type="protein sequence ID" value="GET08070.1"/>
    <property type="molecule type" value="Genomic_DNA"/>
</dbReference>
<dbReference type="Pfam" id="PF00703">
    <property type="entry name" value="Glyco_hydro_2"/>
    <property type="match status" value="1"/>
</dbReference>
<accession>A0A6F9XSE3</accession>
<dbReference type="Proteomes" id="UP000494178">
    <property type="component" value="Unassembled WGS sequence"/>
</dbReference>